<name>A0ABU6NSE2_9BACI</name>
<proteinExistence type="predicted"/>
<evidence type="ECO:0000313" key="2">
    <source>
        <dbReference type="Proteomes" id="UP001342826"/>
    </source>
</evidence>
<evidence type="ECO:0000313" key="1">
    <source>
        <dbReference type="EMBL" id="MED4400058.1"/>
    </source>
</evidence>
<dbReference type="RefSeq" id="WP_328014682.1">
    <property type="nucleotide sequence ID" value="NZ_JARTFS010000001.1"/>
</dbReference>
<accession>A0ABU6NSE2</accession>
<dbReference type="Proteomes" id="UP001342826">
    <property type="component" value="Unassembled WGS sequence"/>
</dbReference>
<comment type="caution">
    <text evidence="1">The sequence shown here is derived from an EMBL/GenBank/DDBJ whole genome shotgun (WGS) entry which is preliminary data.</text>
</comment>
<protein>
    <submittedName>
        <fullName evidence="1">Uncharacterized protein</fullName>
    </submittedName>
</protein>
<gene>
    <name evidence="1" type="ORF">P9271_01630</name>
</gene>
<organism evidence="1 2">
    <name type="scientific">Metabacillus fastidiosus</name>
    <dbReference type="NCBI Taxonomy" id="1458"/>
    <lineage>
        <taxon>Bacteria</taxon>
        <taxon>Bacillati</taxon>
        <taxon>Bacillota</taxon>
        <taxon>Bacilli</taxon>
        <taxon>Bacillales</taxon>
        <taxon>Bacillaceae</taxon>
        <taxon>Metabacillus</taxon>
    </lineage>
</organism>
<sequence>MIALIPFKLTLDFLEERDMCYQYIPFCESKQEKAEKEFEQTSNEIYFRVKDLSRNSGVEKWKTITEYRTKNGGYIYYLGTNSANGIFLYWNGEANNYKLYSLDYQAQDKLRIKIYEGEDRIKLMDEFLDSEEVRELNEEFNQLFN</sequence>
<dbReference type="EMBL" id="JARTFS010000001">
    <property type="protein sequence ID" value="MED4400058.1"/>
    <property type="molecule type" value="Genomic_DNA"/>
</dbReference>
<keyword evidence="2" id="KW-1185">Reference proteome</keyword>
<reference evidence="1 2" key="1">
    <citation type="submission" date="2023-03" db="EMBL/GenBank/DDBJ databases">
        <title>Bacillus Genome Sequencing.</title>
        <authorList>
            <person name="Dunlap C."/>
        </authorList>
    </citation>
    <scope>NUCLEOTIDE SEQUENCE [LARGE SCALE GENOMIC DNA]</scope>
    <source>
        <strain evidence="1 2">NRS-1717</strain>
    </source>
</reference>